<dbReference type="AlphaFoldDB" id="A0A8T0F544"/>
<reference evidence="3" key="1">
    <citation type="journal article" date="2020" name="bioRxiv">
        <title>Chromosome-level reference genome of the European wasp spider Argiope bruennichi: a resource for studies on range expansion and evolutionary adaptation.</title>
        <authorList>
            <person name="Sheffer M.M."/>
            <person name="Hoppe A."/>
            <person name="Krehenwinkel H."/>
            <person name="Uhl G."/>
            <person name="Kuss A.W."/>
            <person name="Jensen L."/>
            <person name="Jensen C."/>
            <person name="Gillespie R.G."/>
            <person name="Hoff K.J."/>
            <person name="Prost S."/>
        </authorList>
    </citation>
    <scope>NUCLEOTIDE SEQUENCE</scope>
</reference>
<evidence type="ECO:0000259" key="2">
    <source>
        <dbReference type="Pfam" id="PF18701"/>
    </source>
</evidence>
<dbReference type="Proteomes" id="UP000807504">
    <property type="component" value="Unassembled WGS sequence"/>
</dbReference>
<dbReference type="InterPro" id="IPR040676">
    <property type="entry name" value="DUF5641"/>
</dbReference>
<gene>
    <name evidence="3" type="ORF">HNY73_010212</name>
</gene>
<comment type="caution">
    <text evidence="3">The sequence shown here is derived from an EMBL/GenBank/DDBJ whole genome shotgun (WGS) entry which is preliminary data.</text>
</comment>
<keyword evidence="1" id="KW-0175">Coiled coil</keyword>
<name>A0A8T0F544_ARGBR</name>
<protein>
    <submittedName>
        <fullName evidence="3">Unconventional myosin-XVIIIa like protein</fullName>
    </submittedName>
</protein>
<sequence>MLGIEIYDAKYILCKTSQSACCHQCPTDIHKTNIEVLLEADIAGKLITGRREELETGLETKLGWTLMGKVPRYNDKKDTKALKDVNEERQIANQWKRKAQKCVTELQDLRLMLEEQMARNGELENKQRLFDAELKQDLQSVKLDADKLHEKIAELTRELDELTLSNKDEEEVTHLERVKQNLLRKFRDQEDNWKIIKGKDKINAGDIVLIGIDDKKRLHWLLGRVLELFPGKDGIIRLVRLRIEKGNIRRPTTVPFGIDTKLRASRIGNSEASGNGN</sequence>
<proteinExistence type="predicted"/>
<evidence type="ECO:0000256" key="1">
    <source>
        <dbReference type="SAM" id="Coils"/>
    </source>
</evidence>
<reference evidence="3" key="2">
    <citation type="submission" date="2020-06" db="EMBL/GenBank/DDBJ databases">
        <authorList>
            <person name="Sheffer M."/>
        </authorList>
    </citation>
    <scope>NUCLEOTIDE SEQUENCE</scope>
</reference>
<evidence type="ECO:0000313" key="4">
    <source>
        <dbReference type="Proteomes" id="UP000807504"/>
    </source>
</evidence>
<feature type="domain" description="DUF5641" evidence="2">
    <location>
        <begin position="189"/>
        <end position="252"/>
    </location>
</feature>
<feature type="coiled-coil region" evidence="1">
    <location>
        <begin position="106"/>
        <end position="192"/>
    </location>
</feature>
<keyword evidence="4" id="KW-1185">Reference proteome</keyword>
<organism evidence="3 4">
    <name type="scientific">Argiope bruennichi</name>
    <name type="common">Wasp spider</name>
    <name type="synonym">Aranea bruennichi</name>
    <dbReference type="NCBI Taxonomy" id="94029"/>
    <lineage>
        <taxon>Eukaryota</taxon>
        <taxon>Metazoa</taxon>
        <taxon>Ecdysozoa</taxon>
        <taxon>Arthropoda</taxon>
        <taxon>Chelicerata</taxon>
        <taxon>Arachnida</taxon>
        <taxon>Araneae</taxon>
        <taxon>Araneomorphae</taxon>
        <taxon>Entelegynae</taxon>
        <taxon>Araneoidea</taxon>
        <taxon>Araneidae</taxon>
        <taxon>Argiope</taxon>
    </lineage>
</organism>
<evidence type="ECO:0000313" key="3">
    <source>
        <dbReference type="EMBL" id="KAF8784550.1"/>
    </source>
</evidence>
<dbReference type="Pfam" id="PF18701">
    <property type="entry name" value="DUF5641"/>
    <property type="match status" value="1"/>
</dbReference>
<dbReference type="EMBL" id="JABXBU010000030">
    <property type="protein sequence ID" value="KAF8784550.1"/>
    <property type="molecule type" value="Genomic_DNA"/>
</dbReference>
<accession>A0A8T0F544</accession>